<evidence type="ECO:0000313" key="2">
    <source>
        <dbReference type="Proteomes" id="UP000184499"/>
    </source>
</evidence>
<evidence type="ECO:0000313" key="1">
    <source>
        <dbReference type="EMBL" id="OJJ69728.1"/>
    </source>
</evidence>
<gene>
    <name evidence="1" type="ORF">ASPBRDRAFT_46071</name>
</gene>
<reference evidence="2" key="1">
    <citation type="journal article" date="2017" name="Genome Biol.">
        <title>Comparative genomics reveals high biological diversity and specific adaptations in the industrially and medically important fungal genus Aspergillus.</title>
        <authorList>
            <person name="de Vries R.P."/>
            <person name="Riley R."/>
            <person name="Wiebenga A."/>
            <person name="Aguilar-Osorio G."/>
            <person name="Amillis S."/>
            <person name="Uchima C.A."/>
            <person name="Anderluh G."/>
            <person name="Asadollahi M."/>
            <person name="Askin M."/>
            <person name="Barry K."/>
            <person name="Battaglia E."/>
            <person name="Bayram O."/>
            <person name="Benocci T."/>
            <person name="Braus-Stromeyer S.A."/>
            <person name="Caldana C."/>
            <person name="Canovas D."/>
            <person name="Cerqueira G.C."/>
            <person name="Chen F."/>
            <person name="Chen W."/>
            <person name="Choi C."/>
            <person name="Clum A."/>
            <person name="Dos Santos R.A."/>
            <person name="Damasio A.R."/>
            <person name="Diallinas G."/>
            <person name="Emri T."/>
            <person name="Fekete E."/>
            <person name="Flipphi M."/>
            <person name="Freyberg S."/>
            <person name="Gallo A."/>
            <person name="Gournas C."/>
            <person name="Habgood R."/>
            <person name="Hainaut M."/>
            <person name="Harispe M.L."/>
            <person name="Henrissat B."/>
            <person name="Hilden K.S."/>
            <person name="Hope R."/>
            <person name="Hossain A."/>
            <person name="Karabika E."/>
            <person name="Karaffa L."/>
            <person name="Karanyi Z."/>
            <person name="Krasevec N."/>
            <person name="Kuo A."/>
            <person name="Kusch H."/>
            <person name="LaButti K."/>
            <person name="Lagendijk E.L."/>
            <person name="Lapidus A."/>
            <person name="Levasseur A."/>
            <person name="Lindquist E."/>
            <person name="Lipzen A."/>
            <person name="Logrieco A.F."/>
            <person name="MacCabe A."/>
            <person name="Maekelae M.R."/>
            <person name="Malavazi I."/>
            <person name="Melin P."/>
            <person name="Meyer V."/>
            <person name="Mielnichuk N."/>
            <person name="Miskei M."/>
            <person name="Molnar A.P."/>
            <person name="Mule G."/>
            <person name="Ngan C.Y."/>
            <person name="Orejas M."/>
            <person name="Orosz E."/>
            <person name="Ouedraogo J.P."/>
            <person name="Overkamp K.M."/>
            <person name="Park H.-S."/>
            <person name="Perrone G."/>
            <person name="Piumi F."/>
            <person name="Punt P.J."/>
            <person name="Ram A.F."/>
            <person name="Ramon A."/>
            <person name="Rauscher S."/>
            <person name="Record E."/>
            <person name="Riano-Pachon D.M."/>
            <person name="Robert V."/>
            <person name="Roehrig J."/>
            <person name="Ruller R."/>
            <person name="Salamov A."/>
            <person name="Salih N.S."/>
            <person name="Samson R.A."/>
            <person name="Sandor E."/>
            <person name="Sanguinetti M."/>
            <person name="Schuetze T."/>
            <person name="Sepcic K."/>
            <person name="Shelest E."/>
            <person name="Sherlock G."/>
            <person name="Sophianopoulou V."/>
            <person name="Squina F.M."/>
            <person name="Sun H."/>
            <person name="Susca A."/>
            <person name="Todd R.B."/>
            <person name="Tsang A."/>
            <person name="Unkles S.E."/>
            <person name="van de Wiele N."/>
            <person name="van Rossen-Uffink D."/>
            <person name="Oliveira J.V."/>
            <person name="Vesth T.C."/>
            <person name="Visser J."/>
            <person name="Yu J.-H."/>
            <person name="Zhou M."/>
            <person name="Andersen M.R."/>
            <person name="Archer D.B."/>
            <person name="Baker S.E."/>
            <person name="Benoit I."/>
            <person name="Brakhage A.A."/>
            <person name="Braus G.H."/>
            <person name="Fischer R."/>
            <person name="Frisvad J.C."/>
            <person name="Goldman G.H."/>
            <person name="Houbraken J."/>
            <person name="Oakley B."/>
            <person name="Pocsi I."/>
            <person name="Scazzocchio C."/>
            <person name="Seiboth B."/>
            <person name="vanKuyk P.A."/>
            <person name="Wortman J."/>
            <person name="Dyer P.S."/>
            <person name="Grigoriev I.V."/>
        </authorList>
    </citation>
    <scope>NUCLEOTIDE SEQUENCE [LARGE SCALE GENOMIC DNA]</scope>
    <source>
        <strain evidence="2">CBS 101740 / IMI 381727 / IBT 21946</strain>
    </source>
</reference>
<name>A0A1L9UDI9_ASPBC</name>
<keyword evidence="2" id="KW-1185">Reference proteome</keyword>
<dbReference type="RefSeq" id="XP_067476977.1">
    <property type="nucleotide sequence ID" value="XM_067625545.1"/>
</dbReference>
<sequence length="98" mass="11168">MAASFCNAVPRKEPGARWTQIRPIAIDRSRCMCQEVLVMKPFCKNQRLTSNLMDGIPIPTSNTPVNASLQQSHRYFQQYSEFDNIAVYIIYTHAKVGC</sequence>
<accession>A0A1L9UDI9</accession>
<proteinExistence type="predicted"/>
<organism evidence="1 2">
    <name type="scientific">Aspergillus brasiliensis (strain CBS 101740 / IMI 381727 / IBT 21946)</name>
    <dbReference type="NCBI Taxonomy" id="767769"/>
    <lineage>
        <taxon>Eukaryota</taxon>
        <taxon>Fungi</taxon>
        <taxon>Dikarya</taxon>
        <taxon>Ascomycota</taxon>
        <taxon>Pezizomycotina</taxon>
        <taxon>Eurotiomycetes</taxon>
        <taxon>Eurotiomycetidae</taxon>
        <taxon>Eurotiales</taxon>
        <taxon>Aspergillaceae</taxon>
        <taxon>Aspergillus</taxon>
        <taxon>Aspergillus subgen. Circumdati</taxon>
    </lineage>
</organism>
<dbReference type="AlphaFoldDB" id="A0A1L9UDI9"/>
<dbReference type="EMBL" id="KV878688">
    <property type="protein sequence ID" value="OJJ69728.1"/>
    <property type="molecule type" value="Genomic_DNA"/>
</dbReference>
<dbReference type="GeneID" id="93578033"/>
<protein>
    <submittedName>
        <fullName evidence="1">Uncharacterized protein</fullName>
    </submittedName>
</protein>
<dbReference type="Proteomes" id="UP000184499">
    <property type="component" value="Unassembled WGS sequence"/>
</dbReference>
<dbReference type="VEuPathDB" id="FungiDB:ASPBRDRAFT_46071"/>